<accession>A0ABS0D0K3</accession>
<feature type="domain" description="AraC effector-binding" evidence="1">
    <location>
        <begin position="1"/>
        <end position="159"/>
    </location>
</feature>
<proteinExistence type="predicted"/>
<dbReference type="PANTHER" id="PTHR38342:SF1">
    <property type="entry name" value="SLR5037 PROTEIN"/>
    <property type="match status" value="1"/>
</dbReference>
<dbReference type="InterPro" id="IPR029442">
    <property type="entry name" value="GyrI-like"/>
</dbReference>
<comment type="caution">
    <text evidence="2">The sequence shown here is derived from an EMBL/GenBank/DDBJ whole genome shotgun (WGS) entry which is preliminary data.</text>
</comment>
<evidence type="ECO:0000259" key="1">
    <source>
        <dbReference type="SMART" id="SM00871"/>
    </source>
</evidence>
<dbReference type="Proteomes" id="UP000702209">
    <property type="component" value="Unassembled WGS sequence"/>
</dbReference>
<dbReference type="Gene3D" id="3.20.80.10">
    <property type="entry name" value="Regulatory factor, effector binding domain"/>
    <property type="match status" value="1"/>
</dbReference>
<dbReference type="InterPro" id="IPR035923">
    <property type="entry name" value="TT1751-like_sf"/>
</dbReference>
<dbReference type="Pfam" id="PF03625">
    <property type="entry name" value="DUF302"/>
    <property type="match status" value="1"/>
</dbReference>
<reference evidence="2 3" key="1">
    <citation type="submission" date="2020-10" db="EMBL/GenBank/DDBJ databases">
        <title>Identification of Nocardia species via Next-generation sequencing and recognition of intraspecies genetic diversity.</title>
        <authorList>
            <person name="Li P."/>
            <person name="Li P."/>
            <person name="Lu B."/>
        </authorList>
    </citation>
    <scope>NUCLEOTIDE SEQUENCE [LARGE SCALE GENOMIC DNA]</scope>
    <source>
        <strain evidence="2 3">BJ06-0157</strain>
    </source>
</reference>
<dbReference type="SUPFAM" id="SSF103247">
    <property type="entry name" value="TT1751-like"/>
    <property type="match status" value="1"/>
</dbReference>
<protein>
    <submittedName>
        <fullName evidence="2">DUF302 domain-containing protein</fullName>
    </submittedName>
</protein>
<evidence type="ECO:0000313" key="3">
    <source>
        <dbReference type="Proteomes" id="UP000702209"/>
    </source>
</evidence>
<dbReference type="PANTHER" id="PTHR38342">
    <property type="entry name" value="SLR5037 PROTEIN"/>
    <property type="match status" value="1"/>
</dbReference>
<dbReference type="SMART" id="SM00871">
    <property type="entry name" value="AraC_E_bind"/>
    <property type="match status" value="1"/>
</dbReference>
<dbReference type="Gene3D" id="3.30.310.70">
    <property type="entry name" value="TT1751-like domain"/>
    <property type="match status" value="1"/>
</dbReference>
<dbReference type="InterPro" id="IPR005180">
    <property type="entry name" value="DUF302"/>
</dbReference>
<organism evidence="2 3">
    <name type="scientific">Nocardia amamiensis</name>
    <dbReference type="NCBI Taxonomy" id="404578"/>
    <lineage>
        <taxon>Bacteria</taxon>
        <taxon>Bacillati</taxon>
        <taxon>Actinomycetota</taxon>
        <taxon>Actinomycetes</taxon>
        <taxon>Mycobacteriales</taxon>
        <taxon>Nocardiaceae</taxon>
        <taxon>Nocardia</taxon>
    </lineage>
</organism>
<dbReference type="InterPro" id="IPR010499">
    <property type="entry name" value="AraC_E-bd"/>
</dbReference>
<gene>
    <name evidence="2" type="ORF">IU459_30995</name>
</gene>
<keyword evidence="3" id="KW-1185">Reference proteome</keyword>
<name>A0ABS0D0K3_9NOCA</name>
<dbReference type="EMBL" id="JADLQX010000034">
    <property type="protein sequence ID" value="MBF6301940.1"/>
    <property type="molecule type" value="Genomic_DNA"/>
</dbReference>
<dbReference type="InterPro" id="IPR011256">
    <property type="entry name" value="Reg_factor_effector_dom_sf"/>
</dbReference>
<dbReference type="SUPFAM" id="SSF55136">
    <property type="entry name" value="Probable bacterial effector-binding domain"/>
    <property type="match status" value="1"/>
</dbReference>
<sequence>MEYRVALVESAPETVLRVPREIRPNPNLLGEDIVEGMRELTQIAQRAGLTASGAPTITFHQELPADEAIAVDFGVPVEPAPKLGPSSGAEVVVVPGTLVARTCHRGSYRELGDAYTALREWLHDSGYRTTGPPTEAYLIGPDEVTDPRRLLTEIRLPVAPAPAIAIRLDAPFDIAVRRTRDALQHQGLSVIAEVDLQATLREQIGEQIEDFLLLGVCDPRLTYRALTADRQAALLLSCTVVVRSVDTGTLVEATDPDLLVRATTQPALRPVAVDARRLLAAALESLRDSAPASA</sequence>
<dbReference type="Pfam" id="PF06445">
    <property type="entry name" value="GyrI-like"/>
    <property type="match status" value="1"/>
</dbReference>
<dbReference type="RefSeq" id="WP_195133145.1">
    <property type="nucleotide sequence ID" value="NZ_JADLQX010000034.1"/>
</dbReference>
<dbReference type="CDD" id="cd14797">
    <property type="entry name" value="DUF302"/>
    <property type="match status" value="1"/>
</dbReference>
<evidence type="ECO:0000313" key="2">
    <source>
        <dbReference type="EMBL" id="MBF6301940.1"/>
    </source>
</evidence>